<sequence>MVRQTVLPFKLESTDDTITSQAGLVLFGEFLQSLGLKKKIDRAFGKPGSGAGYRASSYVVPLLLMLQGGGRSLCDLRMIARDKGLLGLLGIGEVPSTDAFGRWLRRMGASDTGLSALESVIARVLSVLGKTLRKRWKKAGLS</sequence>
<evidence type="ECO:0000313" key="1">
    <source>
        <dbReference type="EMBL" id="EQD34213.1"/>
    </source>
</evidence>
<comment type="caution">
    <text evidence="1">The sequence shown here is derived from an EMBL/GenBank/DDBJ whole genome shotgun (WGS) entry which is preliminary data.</text>
</comment>
<feature type="non-terminal residue" evidence="1">
    <location>
        <position position="142"/>
    </location>
</feature>
<name>T0YM84_9ZZZZ</name>
<dbReference type="EMBL" id="AUZX01013870">
    <property type="protein sequence ID" value="EQD34213.1"/>
    <property type="molecule type" value="Genomic_DNA"/>
</dbReference>
<gene>
    <name evidence="1" type="ORF">B1A_18794</name>
</gene>
<dbReference type="AlphaFoldDB" id="T0YM84"/>
<protein>
    <submittedName>
        <fullName evidence="1">Transposase</fullName>
    </submittedName>
</protein>
<organism evidence="1">
    <name type="scientific">mine drainage metagenome</name>
    <dbReference type="NCBI Taxonomy" id="410659"/>
    <lineage>
        <taxon>unclassified sequences</taxon>
        <taxon>metagenomes</taxon>
        <taxon>ecological metagenomes</taxon>
    </lineage>
</organism>
<reference evidence="1" key="1">
    <citation type="submission" date="2013-08" db="EMBL/GenBank/DDBJ databases">
        <authorList>
            <person name="Mendez C."/>
            <person name="Richter M."/>
            <person name="Ferrer M."/>
            <person name="Sanchez J."/>
        </authorList>
    </citation>
    <scope>NUCLEOTIDE SEQUENCE</scope>
</reference>
<proteinExistence type="predicted"/>
<reference evidence="1" key="2">
    <citation type="journal article" date="2014" name="ISME J.">
        <title>Microbial stratification in low pH oxic and suboxic macroscopic growths along an acid mine drainage.</title>
        <authorList>
            <person name="Mendez-Garcia C."/>
            <person name="Mesa V."/>
            <person name="Sprenger R.R."/>
            <person name="Richter M."/>
            <person name="Diez M.S."/>
            <person name="Solano J."/>
            <person name="Bargiela R."/>
            <person name="Golyshina O.V."/>
            <person name="Manteca A."/>
            <person name="Ramos J.L."/>
            <person name="Gallego J.R."/>
            <person name="Llorente I."/>
            <person name="Martins Dos Santos V.A."/>
            <person name="Jensen O.N."/>
            <person name="Pelaez A.I."/>
            <person name="Sanchez J."/>
            <person name="Ferrer M."/>
        </authorList>
    </citation>
    <scope>NUCLEOTIDE SEQUENCE</scope>
</reference>
<accession>T0YM84</accession>